<dbReference type="PANTHER" id="PTHR11051">
    <property type="entry name" value="GLYCOSYL HYDROLASE-RELATED"/>
    <property type="match status" value="1"/>
</dbReference>
<feature type="active site" description="Proton donor" evidence="4">
    <location>
        <position position="483"/>
    </location>
</feature>
<dbReference type="GO" id="GO:0005975">
    <property type="term" value="P:carbohydrate metabolic process"/>
    <property type="evidence" value="ECO:0007669"/>
    <property type="project" value="InterPro"/>
</dbReference>
<evidence type="ECO:0000256" key="4">
    <source>
        <dbReference type="PIRSR" id="PIRSR036289-50"/>
    </source>
</evidence>
<dbReference type="Gene3D" id="2.70.98.40">
    <property type="entry name" value="Glycoside hydrolase, family 65, N-terminal domain"/>
    <property type="match status" value="1"/>
</dbReference>
<dbReference type="SUPFAM" id="SSF74650">
    <property type="entry name" value="Galactose mutarotase-like"/>
    <property type="match status" value="1"/>
</dbReference>
<dbReference type="InterPro" id="IPR005194">
    <property type="entry name" value="Glyco_hydro_65_C"/>
</dbReference>
<dbReference type="Pfam" id="PF03633">
    <property type="entry name" value="Glyco_hydro_65C"/>
    <property type="match status" value="1"/>
</dbReference>
<dbReference type="GO" id="GO:0016757">
    <property type="term" value="F:glycosyltransferase activity"/>
    <property type="evidence" value="ECO:0007669"/>
    <property type="project" value="UniProtKB-KW"/>
</dbReference>
<dbReference type="GO" id="GO:0004553">
    <property type="term" value="F:hydrolase activity, hydrolyzing O-glycosyl compounds"/>
    <property type="evidence" value="ECO:0007669"/>
    <property type="project" value="TreeGrafter"/>
</dbReference>
<comment type="similarity">
    <text evidence="1">Belongs to the glycosyl hydrolase 65 family.</text>
</comment>
<feature type="binding site" evidence="5">
    <location>
        <begin position="593"/>
        <end position="594"/>
    </location>
    <ligand>
        <name>substrate</name>
    </ligand>
</feature>
<dbReference type="Gene3D" id="2.60.420.10">
    <property type="entry name" value="Maltose phosphorylase, domain 3"/>
    <property type="match status" value="1"/>
</dbReference>
<organism evidence="9 10">
    <name type="scientific">Hungatella hathewayi</name>
    <dbReference type="NCBI Taxonomy" id="154046"/>
    <lineage>
        <taxon>Bacteria</taxon>
        <taxon>Bacillati</taxon>
        <taxon>Bacillota</taxon>
        <taxon>Clostridia</taxon>
        <taxon>Lachnospirales</taxon>
        <taxon>Lachnospiraceae</taxon>
        <taxon>Hungatella</taxon>
    </lineage>
</organism>
<dbReference type="PIRSF" id="PIRSF036289">
    <property type="entry name" value="Glycosyl_hydrolase_malt_phosph"/>
    <property type="match status" value="1"/>
</dbReference>
<feature type="domain" description="Glycoside hydrolase family 65 N-terminal" evidence="8">
    <location>
        <begin position="11"/>
        <end position="264"/>
    </location>
</feature>
<evidence type="ECO:0000256" key="3">
    <source>
        <dbReference type="ARBA" id="ARBA00022679"/>
    </source>
</evidence>
<dbReference type="InterPro" id="IPR005195">
    <property type="entry name" value="Glyco_hydro_65_M"/>
</dbReference>
<dbReference type="InterPro" id="IPR017045">
    <property type="entry name" value="Malt_Pase/Glycosyl_Hdrlase"/>
</dbReference>
<evidence type="ECO:0000259" key="6">
    <source>
        <dbReference type="Pfam" id="PF03632"/>
    </source>
</evidence>
<evidence type="ECO:0000256" key="1">
    <source>
        <dbReference type="ARBA" id="ARBA00006768"/>
    </source>
</evidence>
<evidence type="ECO:0000259" key="8">
    <source>
        <dbReference type="Pfam" id="PF03636"/>
    </source>
</evidence>
<evidence type="ECO:0000313" key="9">
    <source>
        <dbReference type="EMBL" id="RGC29502.1"/>
    </source>
</evidence>
<dbReference type="Proteomes" id="UP000261111">
    <property type="component" value="Unassembled WGS sequence"/>
</dbReference>
<dbReference type="SUPFAM" id="SSF48208">
    <property type="entry name" value="Six-hairpin glycosidases"/>
    <property type="match status" value="1"/>
</dbReference>
<comment type="caution">
    <text evidence="9">The sequence shown here is derived from an EMBL/GenBank/DDBJ whole genome shotgun (WGS) entry which is preliminary data.</text>
</comment>
<evidence type="ECO:0000259" key="7">
    <source>
        <dbReference type="Pfam" id="PF03633"/>
    </source>
</evidence>
<dbReference type="EMBL" id="QVIA01000016">
    <property type="protein sequence ID" value="RGC29502.1"/>
    <property type="molecule type" value="Genomic_DNA"/>
</dbReference>
<evidence type="ECO:0000313" key="10">
    <source>
        <dbReference type="Proteomes" id="UP000261111"/>
    </source>
</evidence>
<dbReference type="InterPro" id="IPR005196">
    <property type="entry name" value="Glyco_hydro_65_N"/>
</dbReference>
<dbReference type="AlphaFoldDB" id="A0A3E2WQK8"/>
<accession>A0A3E2WQK8</accession>
<evidence type="ECO:0000256" key="2">
    <source>
        <dbReference type="ARBA" id="ARBA00022676"/>
    </source>
</evidence>
<dbReference type="RefSeq" id="WP_117441042.1">
    <property type="nucleotide sequence ID" value="NZ_QVIA01000016.1"/>
</dbReference>
<keyword evidence="2" id="KW-0328">Glycosyltransferase</keyword>
<dbReference type="InterPro" id="IPR011013">
    <property type="entry name" value="Gal_mutarotase_sf_dom"/>
</dbReference>
<proteinExistence type="inferred from homology"/>
<dbReference type="InterPro" id="IPR008928">
    <property type="entry name" value="6-hairpin_glycosidase_sf"/>
</dbReference>
<protein>
    <submittedName>
        <fullName evidence="9">Glycoside hydrolase family 65 protein</fullName>
    </submittedName>
</protein>
<dbReference type="InterPro" id="IPR037018">
    <property type="entry name" value="GH65_N"/>
</dbReference>
<dbReference type="Gene3D" id="1.50.10.10">
    <property type="match status" value="1"/>
</dbReference>
<dbReference type="InterPro" id="IPR012341">
    <property type="entry name" value="6hp_glycosidase-like_sf"/>
</dbReference>
<reference evidence="9 10" key="1">
    <citation type="submission" date="2018-08" db="EMBL/GenBank/DDBJ databases">
        <title>A genome reference for cultivated species of the human gut microbiota.</title>
        <authorList>
            <person name="Zou Y."/>
            <person name="Xue W."/>
            <person name="Luo G."/>
        </authorList>
    </citation>
    <scope>NUCLEOTIDE SEQUENCE [LARGE SCALE GENOMIC DNA]</scope>
    <source>
        <strain evidence="9 10">AF19-21</strain>
    </source>
</reference>
<sequence>MRHLYKADFKEADNEKLLLQETIFHNANGYIGVRGCLEEGTRKNYDTIRGTYINGFYDFTKMNQAEKLCGLVEEKQTIVNVADTQTIHLCIDGEMLSPDTGKFLDGERVLDMDGGFTLRRFRYETSRGKQAVIEIRRMTSFALPSLFTIEYKVKAVNFSGPVEFISWHSGKVQNYCNPDDPRVAGESVQYLRTEACFEENGVSYILSRTMNSGLGVCSAAAHKINGIHVRENGHVDMEKGQAKKTIPVFLETGQEAVLEKYSIFTDSIRNPDCLETAKQNMQKVLETGLAYYNLEQERYLKHFWENSALEITGDAELSSAVHYNLYQLVQSVSKDKYGNIAAKGLSGEGYEGHYFWDTEMYIQPFFVLTNPEISRNLLSYRYEILREARENARILGHKKGALYPWRTIMGKECSGYFPSGSAQYHINGDIAYAAAAYYLATQDLEFMAKKGAEILFETARLWMDVGNYYNGTFQIHTVTGPDEYTCLVNNNYYTNVSAQYNLHWAVAIYQLLKEAGLERDVVDRIGLTEEELREFREAEEHMYLPYDEILGINPQDDSFLSKEVWDLKNTKVEEFPLLLHYHPMYLYRYQVCKQADTVLAHFIFEDAQSLETIRKSFLYYEKITTHDSSLSTCIYSIVASRLGMREKAYSHFGDSAKLDLYNTHKNTKDGIHTANMGGTYMAIVYGFAGLRLKETGLHLSPYLPEKWDSYRFCFLYHGSQIEAETDKEGTRLALKRGAPVQIFLYGKAYTVR</sequence>
<dbReference type="GeneID" id="93332886"/>
<feature type="domain" description="Glycoside hydrolase family 65 C-terminal" evidence="7">
    <location>
        <begin position="690"/>
        <end position="751"/>
    </location>
</feature>
<keyword evidence="3" id="KW-0808">Transferase</keyword>
<dbReference type="PANTHER" id="PTHR11051:SF8">
    <property type="entry name" value="PROTEIN-GLUCOSYLGALACTOSYLHYDROXYLYSINE GLUCOSIDASE"/>
    <property type="match status" value="1"/>
</dbReference>
<dbReference type="Pfam" id="PF03636">
    <property type="entry name" value="Glyco_hydro_65N"/>
    <property type="match status" value="1"/>
</dbReference>
<evidence type="ECO:0000256" key="5">
    <source>
        <dbReference type="PIRSR" id="PIRSR036289-51"/>
    </source>
</evidence>
<name>A0A3E2WQK8_9FIRM</name>
<gene>
    <name evidence="9" type="ORF">DWX41_14565</name>
</gene>
<dbReference type="GO" id="GO:0030246">
    <property type="term" value="F:carbohydrate binding"/>
    <property type="evidence" value="ECO:0007669"/>
    <property type="project" value="InterPro"/>
</dbReference>
<feature type="domain" description="Glycoside hydrolase family 65 central catalytic" evidence="6">
    <location>
        <begin position="323"/>
        <end position="680"/>
    </location>
</feature>
<feature type="binding site" evidence="5">
    <location>
        <begin position="356"/>
        <end position="357"/>
    </location>
    <ligand>
        <name>substrate</name>
    </ligand>
</feature>
<dbReference type="Pfam" id="PF03632">
    <property type="entry name" value="Glyco_hydro_65m"/>
    <property type="match status" value="1"/>
</dbReference>
<keyword evidence="9" id="KW-0378">Hydrolase</keyword>